<dbReference type="OrthoDB" id="2799313at2759"/>
<evidence type="ECO:0000313" key="2">
    <source>
        <dbReference type="Proteomes" id="UP000008370"/>
    </source>
</evidence>
<dbReference type="Proteomes" id="UP000008370">
    <property type="component" value="Unassembled WGS sequence"/>
</dbReference>
<dbReference type="InParanoid" id="K5VU04"/>
<dbReference type="RefSeq" id="XP_007395332.1">
    <property type="nucleotide sequence ID" value="XM_007395270.1"/>
</dbReference>
<dbReference type="GeneID" id="18916260"/>
<dbReference type="AlphaFoldDB" id="K5VU04"/>
<name>K5VU04_PHACS</name>
<dbReference type="HOGENOM" id="CLU_1938899_0_0_1"/>
<gene>
    <name evidence="1" type="ORF">PHACADRAFT_255241</name>
</gene>
<sequence length="127" mass="14042">MFYVRGPQGCGINCSDALDEQFAELQGPNDVIQCPPAVVLRVLWPDHEPWSASVHLNPSPTRAQLAKLVSFHAQTFVAETWAKPVTTDTRWKLGPGALTVPDLELVGLQPVTSQDWQVHFRVQQVTG</sequence>
<accession>K5VU04</accession>
<reference evidence="1 2" key="1">
    <citation type="journal article" date="2012" name="BMC Genomics">
        <title>Comparative genomics of the white-rot fungi, Phanerochaete carnosa and P. chrysosporium, to elucidate the genetic basis of the distinct wood types they colonize.</title>
        <authorList>
            <person name="Suzuki H."/>
            <person name="MacDonald J."/>
            <person name="Syed K."/>
            <person name="Salamov A."/>
            <person name="Hori C."/>
            <person name="Aerts A."/>
            <person name="Henrissat B."/>
            <person name="Wiebenga A."/>
            <person name="vanKuyk P.A."/>
            <person name="Barry K."/>
            <person name="Lindquist E."/>
            <person name="LaButti K."/>
            <person name="Lapidus A."/>
            <person name="Lucas S."/>
            <person name="Coutinho P."/>
            <person name="Gong Y."/>
            <person name="Samejima M."/>
            <person name="Mahadevan R."/>
            <person name="Abou-Zaid M."/>
            <person name="de Vries R.P."/>
            <person name="Igarashi K."/>
            <person name="Yadav J.S."/>
            <person name="Grigoriev I.V."/>
            <person name="Master E.R."/>
        </authorList>
    </citation>
    <scope>NUCLEOTIDE SEQUENCE [LARGE SCALE GENOMIC DNA]</scope>
    <source>
        <strain evidence="1 2">HHB-10118-sp</strain>
    </source>
</reference>
<proteinExistence type="predicted"/>
<organism evidence="1 2">
    <name type="scientific">Phanerochaete carnosa (strain HHB-10118-sp)</name>
    <name type="common">White-rot fungus</name>
    <name type="synonym">Peniophora carnosa</name>
    <dbReference type="NCBI Taxonomy" id="650164"/>
    <lineage>
        <taxon>Eukaryota</taxon>
        <taxon>Fungi</taxon>
        <taxon>Dikarya</taxon>
        <taxon>Basidiomycota</taxon>
        <taxon>Agaricomycotina</taxon>
        <taxon>Agaricomycetes</taxon>
        <taxon>Polyporales</taxon>
        <taxon>Phanerochaetaceae</taxon>
        <taxon>Phanerochaete</taxon>
    </lineage>
</organism>
<evidence type="ECO:0000313" key="1">
    <source>
        <dbReference type="EMBL" id="EKM54983.1"/>
    </source>
</evidence>
<dbReference type="STRING" id="650164.K5VU04"/>
<keyword evidence="2" id="KW-1185">Reference proteome</keyword>
<dbReference type="EMBL" id="JH930472">
    <property type="protein sequence ID" value="EKM54983.1"/>
    <property type="molecule type" value="Genomic_DNA"/>
</dbReference>
<protein>
    <submittedName>
        <fullName evidence="1">Uncharacterized protein</fullName>
    </submittedName>
</protein>
<dbReference type="KEGG" id="pco:PHACADRAFT_255241"/>